<dbReference type="AlphaFoldDB" id="A0A8X7BQU2"/>
<reference evidence="2" key="1">
    <citation type="submission" date="2020-08" db="EMBL/GenBank/DDBJ databases">
        <title>Multicomponent nature underlies the extraordinary mechanical properties of spider dragline silk.</title>
        <authorList>
            <person name="Kono N."/>
            <person name="Nakamura H."/>
            <person name="Mori M."/>
            <person name="Yoshida Y."/>
            <person name="Ohtoshi R."/>
            <person name="Malay A.D."/>
            <person name="Moran D.A.P."/>
            <person name="Tomita M."/>
            <person name="Numata K."/>
            <person name="Arakawa K."/>
        </authorList>
    </citation>
    <scope>NUCLEOTIDE SEQUENCE</scope>
</reference>
<name>A0A8X7BQU2_9ARAC</name>
<evidence type="ECO:0000313" key="2">
    <source>
        <dbReference type="EMBL" id="GFY40365.1"/>
    </source>
</evidence>
<evidence type="ECO:0000313" key="3">
    <source>
        <dbReference type="Proteomes" id="UP000886998"/>
    </source>
</evidence>
<sequence length="217" mass="24429">MHSATGAGGLGSRNLSLCFRITDGWLDSIGADNMNAGLTLSIETQILPRRCRVMCFSERFKLQRKVHRRDSSTTSSPRQSCKPSENKRKNLCPTWEWRERLKLTTLTAVTVVNSKSWNPRITAVKLPLSLLSYRKYGSVSGSNIETSAAYFVSSWYWTQNKSTVALPNLKCDIISPNTGRRNAILPTLEESYPVDDVMLVNKTAARVREKERIKNGT</sequence>
<dbReference type="EMBL" id="BMAV01001874">
    <property type="protein sequence ID" value="GFY40365.1"/>
    <property type="molecule type" value="Genomic_DNA"/>
</dbReference>
<accession>A0A8X7BQU2</accession>
<gene>
    <name evidence="2" type="ORF">TNIN_106111</name>
</gene>
<proteinExistence type="predicted"/>
<feature type="region of interest" description="Disordered" evidence="1">
    <location>
        <begin position="67"/>
        <end position="88"/>
    </location>
</feature>
<organism evidence="2 3">
    <name type="scientific">Trichonephila inaurata madagascariensis</name>
    <dbReference type="NCBI Taxonomy" id="2747483"/>
    <lineage>
        <taxon>Eukaryota</taxon>
        <taxon>Metazoa</taxon>
        <taxon>Ecdysozoa</taxon>
        <taxon>Arthropoda</taxon>
        <taxon>Chelicerata</taxon>
        <taxon>Arachnida</taxon>
        <taxon>Araneae</taxon>
        <taxon>Araneomorphae</taxon>
        <taxon>Entelegynae</taxon>
        <taxon>Araneoidea</taxon>
        <taxon>Nephilidae</taxon>
        <taxon>Trichonephila</taxon>
        <taxon>Trichonephila inaurata</taxon>
    </lineage>
</organism>
<comment type="caution">
    <text evidence="2">The sequence shown here is derived from an EMBL/GenBank/DDBJ whole genome shotgun (WGS) entry which is preliminary data.</text>
</comment>
<protein>
    <submittedName>
        <fullName evidence="2">Uncharacterized protein</fullName>
    </submittedName>
</protein>
<feature type="compositionally biased region" description="Polar residues" evidence="1">
    <location>
        <begin position="72"/>
        <end position="83"/>
    </location>
</feature>
<dbReference type="Proteomes" id="UP000886998">
    <property type="component" value="Unassembled WGS sequence"/>
</dbReference>
<evidence type="ECO:0000256" key="1">
    <source>
        <dbReference type="SAM" id="MobiDB-lite"/>
    </source>
</evidence>
<keyword evidence="3" id="KW-1185">Reference proteome</keyword>